<dbReference type="EMBL" id="LPZR01000067">
    <property type="protein sequence ID" value="KYO55335.1"/>
    <property type="molecule type" value="Genomic_DNA"/>
</dbReference>
<name>A0A162LKA8_9PROT</name>
<evidence type="ECO:0000313" key="2">
    <source>
        <dbReference type="Proteomes" id="UP000075787"/>
    </source>
</evidence>
<dbReference type="AlphaFoldDB" id="A0A162LKA8"/>
<dbReference type="Proteomes" id="UP000075787">
    <property type="component" value="Unassembled WGS sequence"/>
</dbReference>
<protein>
    <submittedName>
        <fullName evidence="1">Uncharacterized protein</fullName>
    </submittedName>
</protein>
<sequence>MGDLFVPFRKTRMGPGFETCLRAFGMAKEPMEQNVTAADEQTTLPRKVWTAPRLGDIDLVEATLLQGGGAVDCCLGS</sequence>
<organism evidence="1 2">
    <name type="scientific">Tistrella mobilis</name>
    <dbReference type="NCBI Taxonomy" id="171437"/>
    <lineage>
        <taxon>Bacteria</taxon>
        <taxon>Pseudomonadati</taxon>
        <taxon>Pseudomonadota</taxon>
        <taxon>Alphaproteobacteria</taxon>
        <taxon>Geminicoccales</taxon>
        <taxon>Geminicoccaceae</taxon>
        <taxon>Tistrella</taxon>
    </lineage>
</organism>
<gene>
    <name evidence="1" type="ORF">AUP44_23885</name>
</gene>
<evidence type="ECO:0000313" key="1">
    <source>
        <dbReference type="EMBL" id="KYO55335.1"/>
    </source>
</evidence>
<reference evidence="1 2" key="1">
    <citation type="submission" date="2015-12" db="EMBL/GenBank/DDBJ databases">
        <title>Genome sequence of Tistrella mobilis MCCC 1A02139.</title>
        <authorList>
            <person name="Lu L."/>
            <person name="Lai Q."/>
            <person name="Shao Z."/>
            <person name="Qian P."/>
        </authorList>
    </citation>
    <scope>NUCLEOTIDE SEQUENCE [LARGE SCALE GENOMIC DNA]</scope>
    <source>
        <strain evidence="1 2">MCCC 1A02139</strain>
    </source>
</reference>
<comment type="caution">
    <text evidence="1">The sequence shown here is derived from an EMBL/GenBank/DDBJ whole genome shotgun (WGS) entry which is preliminary data.</text>
</comment>
<proteinExistence type="predicted"/>
<accession>A0A162LKA8</accession>